<dbReference type="PANTHER" id="PTHR16305:SF28">
    <property type="entry name" value="GUANYLATE CYCLASE DOMAIN-CONTAINING PROTEIN"/>
    <property type="match status" value="1"/>
</dbReference>
<dbReference type="InterPro" id="IPR011990">
    <property type="entry name" value="TPR-like_helical_dom_sf"/>
</dbReference>
<comment type="caution">
    <text evidence="6">The sequence shown here is derived from an EMBL/GenBank/DDBJ whole genome shotgun (WGS) entry which is preliminary data.</text>
</comment>
<feature type="coiled-coil region" evidence="3">
    <location>
        <begin position="896"/>
        <end position="952"/>
    </location>
</feature>
<evidence type="ECO:0000313" key="6">
    <source>
        <dbReference type="EMBL" id="EYF01540.1"/>
    </source>
</evidence>
<keyword evidence="7" id="KW-1185">Reference proteome</keyword>
<gene>
    <name evidence="6" type="ORF">CAP_7980</name>
</gene>
<dbReference type="InterPro" id="IPR041664">
    <property type="entry name" value="AAA_16"/>
</dbReference>
<dbReference type="InterPro" id="IPR027417">
    <property type="entry name" value="P-loop_NTPase"/>
</dbReference>
<name>A0A017SY89_9BACT</name>
<sequence>MGAPGGAGRKGLGEGEQRMMCVVLAAPPEETAVETEAPTLGALPLEEALTAPSMPAAGAMGVAELHALALAAGGRLVPFLGGGWMMAFTGGARATDLAMQAAMCALAARRRGGEAPGVMAVVTGRAEVSGVVPVGALLDRGAALLRVRGAGRVRIDEVTAGLLDPRFEIHGEGAALVLQGERDIEEPTRTLLGRPTPCVGRDAHLAGLVATFEACVEGPQARAVLVSAAAGAGKSRLRHELLEQIRGRWAQVEVWSGQGDPLRAGSPFGLVAPLLRRMAGVMDGEPLGARRQKIRARVARHVPATEVPRVAAFIGELVGARFEDEDHLPLRAAREDAMIMGDQIRRAFVDLLDAECAARPVVLVLEDVHWGDRPSVGLVDAALRSLGGRALFVLALARPEVTEVFPGLWAERALTSVHLGPLSRRSCERVIRAALGEGVAEEVVARLVERSGGNAFCLEELIRAVAEGAGEALPDTVLSMVQARLGRLPPEERRVLRAASVFGQVFWRAGVAALLPREDAQKVPEWLEGLAAHELVARRPAARFPGQQELVFRHALVREAAYAMLTEEDRALGHRLAGAWLEKVGEVDALGLAEHFERGGSPGQAVRFYREAAEQALEGNDLGAALARAERGLLCLEGGRDAEGNGGREGTRGSVGGDEGGMGERKRERERERERERNEARGALMQIRAEAHRWRGENAESERWGLAAMGCVARGSATWFRAASEVAMSTGRLGHVEELLALLETLEGLAAQGPVAPAYLPASGRAVVSAILLGLRERAGVALGRMEATAQAAELGRDPVALGWLLRARAVQALYAGDAGAYLELTVGSAEAFGRAGDVRGACSQMVNIGFASSQLGRYAEAEAVLREAIATAERQGLHAIATGGRNNLGIALARLGRLDEALEVEQQAARALEAQGDRRLEGGSRTYLATILLLRRDLEGAEREARRAVEVLGGIKTSRAAALGILARVLIGRGDREGALMASEEAVALVESAGGGEEEAAVHLARAEALAAAGRMGEAREALRVGRDRLLVRADRITRGELSQSFLEGVPDHARLLSLAQAWLGAA</sequence>
<dbReference type="GO" id="GO:0004016">
    <property type="term" value="F:adenylate cyclase activity"/>
    <property type="evidence" value="ECO:0007669"/>
    <property type="project" value="TreeGrafter"/>
</dbReference>
<dbReference type="Pfam" id="PF13191">
    <property type="entry name" value="AAA_16"/>
    <property type="match status" value="1"/>
</dbReference>
<evidence type="ECO:0000313" key="7">
    <source>
        <dbReference type="Proteomes" id="UP000019678"/>
    </source>
</evidence>
<dbReference type="SUPFAM" id="SSF52540">
    <property type="entry name" value="P-loop containing nucleoside triphosphate hydrolases"/>
    <property type="match status" value="1"/>
</dbReference>
<dbReference type="SUPFAM" id="SSF48452">
    <property type="entry name" value="TPR-like"/>
    <property type="match status" value="1"/>
</dbReference>
<reference evidence="6 7" key="1">
    <citation type="submission" date="2013-05" db="EMBL/GenBank/DDBJ databases">
        <title>Genome assembly of Chondromyces apiculatus DSM 436.</title>
        <authorList>
            <person name="Sharma G."/>
            <person name="Khatri I."/>
            <person name="Kaur C."/>
            <person name="Mayilraj S."/>
            <person name="Subramanian S."/>
        </authorList>
    </citation>
    <scope>NUCLEOTIDE SEQUENCE [LARGE SCALE GENOMIC DNA]</scope>
    <source>
        <strain evidence="6 7">DSM 436</strain>
    </source>
</reference>
<feature type="region of interest" description="Disordered" evidence="4">
    <location>
        <begin position="639"/>
        <end position="678"/>
    </location>
</feature>
<dbReference type="PANTHER" id="PTHR16305">
    <property type="entry name" value="TESTICULAR SOLUBLE ADENYLYL CYCLASE"/>
    <property type="match status" value="1"/>
</dbReference>
<evidence type="ECO:0000256" key="3">
    <source>
        <dbReference type="SAM" id="Coils"/>
    </source>
</evidence>
<dbReference type="Pfam" id="PF13374">
    <property type="entry name" value="TPR_10"/>
    <property type="match status" value="2"/>
</dbReference>
<organism evidence="6 7">
    <name type="scientific">Chondromyces apiculatus DSM 436</name>
    <dbReference type="NCBI Taxonomy" id="1192034"/>
    <lineage>
        <taxon>Bacteria</taxon>
        <taxon>Pseudomonadati</taxon>
        <taxon>Myxococcota</taxon>
        <taxon>Polyangia</taxon>
        <taxon>Polyangiales</taxon>
        <taxon>Polyangiaceae</taxon>
        <taxon>Chondromyces</taxon>
    </lineage>
</organism>
<evidence type="ECO:0000256" key="4">
    <source>
        <dbReference type="SAM" id="MobiDB-lite"/>
    </source>
</evidence>
<keyword evidence="3" id="KW-0175">Coiled coil</keyword>
<feature type="compositionally biased region" description="Basic and acidic residues" evidence="4">
    <location>
        <begin position="662"/>
        <end position="678"/>
    </location>
</feature>
<feature type="domain" description="Orc1-like AAA ATPase" evidence="5">
    <location>
        <begin position="198"/>
        <end position="391"/>
    </location>
</feature>
<dbReference type="AlphaFoldDB" id="A0A017SY89"/>
<evidence type="ECO:0000256" key="2">
    <source>
        <dbReference type="ARBA" id="ARBA00022840"/>
    </source>
</evidence>
<proteinExistence type="predicted"/>
<accession>A0A017SY89</accession>
<evidence type="ECO:0000256" key="1">
    <source>
        <dbReference type="ARBA" id="ARBA00022741"/>
    </source>
</evidence>
<dbReference type="Gene3D" id="1.25.40.10">
    <property type="entry name" value="Tetratricopeptide repeat domain"/>
    <property type="match status" value="2"/>
</dbReference>
<dbReference type="Proteomes" id="UP000019678">
    <property type="component" value="Unassembled WGS sequence"/>
</dbReference>
<dbReference type="eggNOG" id="COG2909">
    <property type="taxonomic scope" value="Bacteria"/>
</dbReference>
<keyword evidence="2" id="KW-0067">ATP-binding</keyword>
<protein>
    <recommendedName>
        <fullName evidence="5">Orc1-like AAA ATPase domain-containing protein</fullName>
    </recommendedName>
</protein>
<keyword evidence="1" id="KW-0547">Nucleotide-binding</keyword>
<dbReference type="STRING" id="1192034.CAP_7980"/>
<dbReference type="GO" id="GO:0005737">
    <property type="term" value="C:cytoplasm"/>
    <property type="evidence" value="ECO:0007669"/>
    <property type="project" value="TreeGrafter"/>
</dbReference>
<dbReference type="GO" id="GO:0005524">
    <property type="term" value="F:ATP binding"/>
    <property type="evidence" value="ECO:0007669"/>
    <property type="project" value="UniProtKB-KW"/>
</dbReference>
<evidence type="ECO:0000259" key="5">
    <source>
        <dbReference type="Pfam" id="PF13191"/>
    </source>
</evidence>
<dbReference type="EMBL" id="ASRX01000077">
    <property type="protein sequence ID" value="EYF01540.1"/>
    <property type="molecule type" value="Genomic_DNA"/>
</dbReference>
<feature type="compositionally biased region" description="Gly residues" evidence="4">
    <location>
        <begin position="644"/>
        <end position="660"/>
    </location>
</feature>